<proteinExistence type="predicted"/>
<gene>
    <name evidence="3" type="ORF">DY000_02045938</name>
</gene>
<dbReference type="PANTHER" id="PTHR10055">
    <property type="entry name" value="TRYPTOPHANYL-TRNA SYNTHETASE"/>
    <property type="match status" value="1"/>
</dbReference>
<sequence length="258" mass="29833">MKNLNSDILVDLFHLKSLNLLGIQEKYLAGQLSHEIRISLQTFQRFEPNRVTSFFGCCRMWLDVRFEEGVYIRVETKGGETLTSLMKKEPESSSSEEAQAVTPWVVSGNVDHEKVIEKFGCDRIDESLIARVERLTSRHVFLCCGVFCAHRRQVLSLSPPRRVEKKDKGSIEEESEESEDEWVEVDSDEDLEDMDEDDEEEGSGEDMDEDDDIEFELDPTCCLMCDKKHKTIEKCMVNMHKFHGSQKPLQNIYKRALL</sequence>
<organism evidence="3 4">
    <name type="scientific">Brassica cretica</name>
    <name type="common">Mustard</name>
    <dbReference type="NCBI Taxonomy" id="69181"/>
    <lineage>
        <taxon>Eukaryota</taxon>
        <taxon>Viridiplantae</taxon>
        <taxon>Streptophyta</taxon>
        <taxon>Embryophyta</taxon>
        <taxon>Tracheophyta</taxon>
        <taxon>Spermatophyta</taxon>
        <taxon>Magnoliopsida</taxon>
        <taxon>eudicotyledons</taxon>
        <taxon>Gunneridae</taxon>
        <taxon>Pentapetalae</taxon>
        <taxon>rosids</taxon>
        <taxon>malvids</taxon>
        <taxon>Brassicales</taxon>
        <taxon>Brassicaceae</taxon>
        <taxon>Brassiceae</taxon>
        <taxon>Brassica</taxon>
    </lineage>
</organism>
<comment type="caution">
    <text evidence="3">The sequence shown here is derived from an EMBL/GenBank/DDBJ whole genome shotgun (WGS) entry which is preliminary data.</text>
</comment>
<dbReference type="InterPro" id="IPR036236">
    <property type="entry name" value="Znf_C2H2_sf"/>
</dbReference>
<feature type="region of interest" description="Disordered" evidence="2">
    <location>
        <begin position="161"/>
        <end position="211"/>
    </location>
</feature>
<evidence type="ECO:0000313" key="3">
    <source>
        <dbReference type="EMBL" id="KAF3609831.1"/>
    </source>
</evidence>
<feature type="compositionally biased region" description="Basic and acidic residues" evidence="2">
    <location>
        <begin position="161"/>
        <end position="171"/>
    </location>
</feature>
<dbReference type="InterPro" id="IPR014729">
    <property type="entry name" value="Rossmann-like_a/b/a_fold"/>
</dbReference>
<evidence type="ECO:0000256" key="1">
    <source>
        <dbReference type="ARBA" id="ARBA00030268"/>
    </source>
</evidence>
<evidence type="ECO:0000313" key="4">
    <source>
        <dbReference type="Proteomes" id="UP000266723"/>
    </source>
</evidence>
<evidence type="ECO:0000256" key="2">
    <source>
        <dbReference type="SAM" id="MobiDB-lite"/>
    </source>
</evidence>
<dbReference type="PANTHER" id="PTHR10055:SF13">
    <property type="entry name" value="TRYPTOPHAN--TRNA LIGASE"/>
    <property type="match status" value="1"/>
</dbReference>
<reference evidence="3 4" key="1">
    <citation type="journal article" date="2020" name="BMC Genomics">
        <title>Intraspecific diversification of the crop wild relative Brassica cretica Lam. using demographic model selection.</title>
        <authorList>
            <person name="Kioukis A."/>
            <person name="Michalopoulou V.A."/>
            <person name="Briers L."/>
            <person name="Pirintsos S."/>
            <person name="Studholme D.J."/>
            <person name="Pavlidis P."/>
            <person name="Sarris P.F."/>
        </authorList>
    </citation>
    <scope>NUCLEOTIDE SEQUENCE [LARGE SCALE GENOMIC DNA]</scope>
    <source>
        <strain evidence="4">cv. PFS-1207/04</strain>
    </source>
</reference>
<accession>A0ABQ7F1H4</accession>
<dbReference type="Gene3D" id="3.40.50.620">
    <property type="entry name" value="HUPs"/>
    <property type="match status" value="1"/>
</dbReference>
<keyword evidence="4" id="KW-1185">Reference proteome</keyword>
<dbReference type="SUPFAM" id="SSF57667">
    <property type="entry name" value="beta-beta-alpha zinc fingers"/>
    <property type="match status" value="1"/>
</dbReference>
<feature type="compositionally biased region" description="Acidic residues" evidence="2">
    <location>
        <begin position="172"/>
        <end position="211"/>
    </location>
</feature>
<dbReference type="Proteomes" id="UP000266723">
    <property type="component" value="Unassembled WGS sequence"/>
</dbReference>
<protein>
    <recommendedName>
        <fullName evidence="1">Tryptophanyl-tRNA synthetase</fullName>
    </recommendedName>
</protein>
<dbReference type="EMBL" id="QGKV02000297">
    <property type="protein sequence ID" value="KAF3609831.1"/>
    <property type="molecule type" value="Genomic_DNA"/>
</dbReference>
<name>A0ABQ7F1H4_BRACR</name>